<dbReference type="GeneID" id="94293532"/>
<evidence type="ECO:0000313" key="2">
    <source>
        <dbReference type="EMBL" id="KAG5509873.1"/>
    </source>
</evidence>
<comment type="caution">
    <text evidence="2">The sequence shown here is derived from an EMBL/GenBank/DDBJ whole genome shotgun (WGS) entry which is preliminary data.</text>
</comment>
<feature type="transmembrane region" description="Helical" evidence="1">
    <location>
        <begin position="34"/>
        <end position="51"/>
    </location>
</feature>
<evidence type="ECO:0000256" key="1">
    <source>
        <dbReference type="SAM" id="Phobius"/>
    </source>
</evidence>
<dbReference type="OrthoDB" id="5511466at2759"/>
<dbReference type="PANTHER" id="PTHR34205">
    <property type="entry name" value="TRANSMEMBRANE PROTEIN"/>
    <property type="match status" value="1"/>
</dbReference>
<evidence type="ECO:0000313" key="3">
    <source>
        <dbReference type="Proteomes" id="UP000674318"/>
    </source>
</evidence>
<keyword evidence="1" id="KW-0812">Transmembrane</keyword>
<keyword evidence="1" id="KW-1133">Transmembrane helix</keyword>
<name>A0A836LIZ7_9TRYP</name>
<protein>
    <submittedName>
        <fullName evidence="2">Uncharacterized protein</fullName>
    </submittedName>
</protein>
<reference evidence="2 3" key="1">
    <citation type="submission" date="2021-02" db="EMBL/GenBank/DDBJ databases">
        <title>Porcisia hertigi Genome sequencing and assembly.</title>
        <authorList>
            <person name="Almutairi H."/>
            <person name="Gatherer D."/>
        </authorList>
    </citation>
    <scope>NUCLEOTIDE SEQUENCE [LARGE SCALE GENOMIC DNA]</scope>
    <source>
        <strain evidence="2 3">C119</strain>
    </source>
</reference>
<dbReference type="InterPro" id="IPR009305">
    <property type="entry name" value="Mpo1-like"/>
</dbReference>
<dbReference type="Pfam" id="PF06127">
    <property type="entry name" value="Mpo1-like"/>
    <property type="match status" value="1"/>
</dbReference>
<keyword evidence="1" id="KW-0472">Membrane</keyword>
<dbReference type="PANTHER" id="PTHR34205:SF2">
    <property type="entry name" value="DUF962 DOMAIN-CONTAINING PROTEIN"/>
    <property type="match status" value="1"/>
</dbReference>
<keyword evidence="3" id="KW-1185">Reference proteome</keyword>
<dbReference type="KEGG" id="phet:94293532"/>
<accession>A0A836LIZ7</accession>
<dbReference type="AlphaFoldDB" id="A0A836LIZ7"/>
<dbReference type="RefSeq" id="XP_067758880.1">
    <property type="nucleotide sequence ID" value="XM_067903455.1"/>
</dbReference>
<sequence>MVNLSAKLEISPSNHKEFHLYYLAKHSKIWTRRLHLIGTVVSVFGVVVSAVRANIIAAFGSVVAGVAICWVGDAVVEHTQPTAFKYPIWSVASNFKMVSSMLKGDMGI</sequence>
<gene>
    <name evidence="2" type="ORF">JKF63_07518</name>
</gene>
<dbReference type="Proteomes" id="UP000674318">
    <property type="component" value="Unassembled WGS sequence"/>
</dbReference>
<proteinExistence type="predicted"/>
<organism evidence="2 3">
    <name type="scientific">Porcisia hertigi</name>
    <dbReference type="NCBI Taxonomy" id="2761500"/>
    <lineage>
        <taxon>Eukaryota</taxon>
        <taxon>Discoba</taxon>
        <taxon>Euglenozoa</taxon>
        <taxon>Kinetoplastea</taxon>
        <taxon>Metakinetoplastina</taxon>
        <taxon>Trypanosomatida</taxon>
        <taxon>Trypanosomatidae</taxon>
        <taxon>Leishmaniinae</taxon>
        <taxon>Porcisia</taxon>
    </lineage>
</organism>
<dbReference type="EMBL" id="JAFJZO010000012">
    <property type="protein sequence ID" value="KAG5509873.1"/>
    <property type="molecule type" value="Genomic_DNA"/>
</dbReference>